<dbReference type="Proteomes" id="UP000198976">
    <property type="component" value="Chromosome I"/>
</dbReference>
<name>A0ABY0V4X7_9ACTO</name>
<evidence type="ECO:0000313" key="1">
    <source>
        <dbReference type="EMBL" id="SDT85781.1"/>
    </source>
</evidence>
<gene>
    <name evidence="1" type="ORF">SAMN04489714_0159</name>
</gene>
<sequence length="277" mass="30718">MCFQSKIVDEPAREDPSVTCGTTVTTETKPCMAARLRRAQDELSGISGMLPLLTCQSLTVYGVRSPRLASCHGGAHDGLPYGLDHRIDSADDGWPGIRTHRGVLIILASYASAIAGERGTHTTDSPIADLQRDLPWAVEHYADVDAVLTEIHMIHNHVARLTGHAPVLVGSCMCGGRIFRYPTRRGLTDQSWCSTCDRLYLTQGEAVRTRLQHVTSLDVYVTRQDLKTIWPTLTDNQIDLWVHRGIVEPRAGRPKVYPLAVVNTRMNTTRDHDCLLK</sequence>
<reference evidence="1 2" key="1">
    <citation type="submission" date="2016-10" db="EMBL/GenBank/DDBJ databases">
        <authorList>
            <person name="Varghese N."/>
            <person name="Submissions S."/>
        </authorList>
    </citation>
    <scope>NUCLEOTIDE SEQUENCE [LARGE SCALE GENOMIC DNA]</scope>
    <source>
        <strain evidence="1 2">DSM 9169</strain>
    </source>
</reference>
<dbReference type="EMBL" id="LT629792">
    <property type="protein sequence ID" value="SDT85781.1"/>
    <property type="molecule type" value="Genomic_DNA"/>
</dbReference>
<accession>A0ABY0V4X7</accession>
<evidence type="ECO:0000313" key="2">
    <source>
        <dbReference type="Proteomes" id="UP000198976"/>
    </source>
</evidence>
<proteinExistence type="predicted"/>
<organism evidence="1 2">
    <name type="scientific">Schaalia radingae</name>
    <dbReference type="NCBI Taxonomy" id="131110"/>
    <lineage>
        <taxon>Bacteria</taxon>
        <taxon>Bacillati</taxon>
        <taxon>Actinomycetota</taxon>
        <taxon>Actinomycetes</taxon>
        <taxon>Actinomycetales</taxon>
        <taxon>Actinomycetaceae</taxon>
        <taxon>Schaalia</taxon>
    </lineage>
</organism>
<protein>
    <submittedName>
        <fullName evidence="1">Uncharacterized protein</fullName>
    </submittedName>
</protein>
<keyword evidence="2" id="KW-1185">Reference proteome</keyword>